<evidence type="ECO:0008006" key="3">
    <source>
        <dbReference type="Google" id="ProtNLM"/>
    </source>
</evidence>
<feature type="region of interest" description="Disordered" evidence="1">
    <location>
        <begin position="70"/>
        <end position="114"/>
    </location>
</feature>
<dbReference type="EMBL" id="CAADIO010000027">
    <property type="protein sequence ID" value="VFR91696.1"/>
    <property type="molecule type" value="Genomic_DNA"/>
</dbReference>
<dbReference type="AlphaFoldDB" id="A0A484UYS7"/>
<accession>A0A484UYS7</accession>
<reference evidence="2" key="1">
    <citation type="submission" date="2019-03" db="EMBL/GenBank/DDBJ databases">
        <authorList>
            <person name="Danneels B."/>
        </authorList>
    </citation>
    <scope>NUCLEOTIDE SEQUENCE</scope>
</reference>
<sequence>MLQRLSVKHHRAAVSLVSAALLGVTLSGCMSGAERRQVNLQADASTCESYGASYGTPAYTACMLEQQQRRDFKHRDSLERTRMTTDIARDSQIMADRARKERCDRDPDRRECRR</sequence>
<name>A0A484UYS7_9ZZZZ</name>
<organism evidence="2">
    <name type="scientific">plant metagenome</name>
    <dbReference type="NCBI Taxonomy" id="1297885"/>
    <lineage>
        <taxon>unclassified sequences</taxon>
        <taxon>metagenomes</taxon>
        <taxon>organismal metagenomes</taxon>
    </lineage>
</organism>
<protein>
    <recommendedName>
        <fullName evidence="3">Lipoprotein</fullName>
    </recommendedName>
</protein>
<gene>
    <name evidence="2" type="ORF">RAN3_4118</name>
</gene>
<evidence type="ECO:0000313" key="2">
    <source>
        <dbReference type="EMBL" id="VFR91696.1"/>
    </source>
</evidence>
<proteinExistence type="predicted"/>
<feature type="compositionally biased region" description="Basic and acidic residues" evidence="1">
    <location>
        <begin position="70"/>
        <end position="89"/>
    </location>
</feature>
<evidence type="ECO:0000256" key="1">
    <source>
        <dbReference type="SAM" id="MobiDB-lite"/>
    </source>
</evidence>
<dbReference type="PROSITE" id="PS51257">
    <property type="entry name" value="PROKAR_LIPOPROTEIN"/>
    <property type="match status" value="1"/>
</dbReference>
<feature type="compositionally biased region" description="Basic and acidic residues" evidence="1">
    <location>
        <begin position="96"/>
        <end position="114"/>
    </location>
</feature>